<sequence length="171" mass="20740">MEDFLKELKERFEKFILRVEEKDAPILVVKREGFLEVVKALREEGYNHLIDLCGVDFLNFKPEKKDERFEVVYHFYSIEKRALLRVKVPIPENDCWQYSLAPLWKTANWFERECFDMFGIKFKGHPDLRRLLMPEDWEGYPLRKDYPLFLEEEKEWKVYKELKARAKGAKA</sequence>
<reference evidence="7 8" key="1">
    <citation type="journal article" date="2016" name="Int. J. Syst. Evol. Microbiol.">
        <title>Caldimicrobium thiodismutans sp. nov., a sulfur-disproportionating bacterium isolated from a hot spring, and emended description of the genus Caldimicrobium.</title>
        <authorList>
            <person name="Kojima H."/>
            <person name="Umezawa K."/>
            <person name="Fukui M."/>
        </authorList>
    </citation>
    <scope>NUCLEOTIDE SEQUENCE [LARGE SCALE GENOMIC DNA]</scope>
    <source>
        <strain evidence="7 8">TF1</strain>
    </source>
</reference>
<evidence type="ECO:0000256" key="2">
    <source>
        <dbReference type="ARBA" id="ARBA00022448"/>
    </source>
</evidence>
<evidence type="ECO:0000256" key="5">
    <source>
        <dbReference type="RuleBase" id="RU003582"/>
    </source>
</evidence>
<dbReference type="PATRIC" id="fig|1653476.3.peg.1349"/>
<dbReference type="PROSITE" id="PS00542">
    <property type="entry name" value="COMPLEX1_30K"/>
    <property type="match status" value="1"/>
</dbReference>
<keyword evidence="3 4" id="KW-0520">NAD</keyword>
<dbReference type="GO" id="GO:0005886">
    <property type="term" value="C:plasma membrane"/>
    <property type="evidence" value="ECO:0007669"/>
    <property type="project" value="UniProtKB-SubCell"/>
</dbReference>
<dbReference type="SUPFAM" id="SSF143243">
    <property type="entry name" value="Nqo5-like"/>
    <property type="match status" value="1"/>
</dbReference>
<comment type="function">
    <text evidence="3">NDH-1 shuttles electrons from NADH, via FMN and iron-sulfur (Fe-S) centers, to quinones in the respiratory chain. The immediate electron acceptor for the enzyme in this species is believed to be ubiquinone. Couples the redox reaction to proton translocation (for every two electrons transferred, four hydrogen ions are translocated across the cytoplasmic membrane), and thus conserves the redox energy in a proton gradient.</text>
</comment>
<dbReference type="PANTHER" id="PTHR10884:SF14">
    <property type="entry name" value="NADH DEHYDROGENASE [UBIQUINONE] IRON-SULFUR PROTEIN 3, MITOCHONDRIAL"/>
    <property type="match status" value="1"/>
</dbReference>
<dbReference type="InterPro" id="IPR037232">
    <property type="entry name" value="NADH_quin_OxRdtase_su_C/D-like"/>
</dbReference>
<name>A0A0U5ANL7_9BACT</name>
<keyword evidence="3" id="KW-0472">Membrane</keyword>
<dbReference type="AlphaFoldDB" id="A0A0U5ANL7"/>
<dbReference type="Proteomes" id="UP000068196">
    <property type="component" value="Chromosome"/>
</dbReference>
<dbReference type="InterPro" id="IPR001268">
    <property type="entry name" value="NADH_UbQ_OxRdtase_30kDa_su"/>
</dbReference>
<keyword evidence="3" id="KW-0830">Ubiquinone</keyword>
<keyword evidence="3 4" id="KW-1278">Translocase</keyword>
<comment type="subunit">
    <text evidence="3">NDH-1 is composed of 14 different subunits. Subunits NuoB, C, D, E, F, and G constitute the peripheral sector of the complex.</text>
</comment>
<dbReference type="HAMAP" id="MF_01357">
    <property type="entry name" value="NDH1_NuoC"/>
    <property type="match status" value="1"/>
</dbReference>
<comment type="catalytic activity">
    <reaction evidence="3 5">
        <text>a quinone + NADH + 5 H(+)(in) = a quinol + NAD(+) + 4 H(+)(out)</text>
        <dbReference type="Rhea" id="RHEA:57888"/>
        <dbReference type="ChEBI" id="CHEBI:15378"/>
        <dbReference type="ChEBI" id="CHEBI:24646"/>
        <dbReference type="ChEBI" id="CHEBI:57540"/>
        <dbReference type="ChEBI" id="CHEBI:57945"/>
        <dbReference type="ChEBI" id="CHEBI:132124"/>
    </reaction>
</comment>
<dbReference type="STRING" id="1653476.THC_1300"/>
<dbReference type="EC" id="7.1.1.-" evidence="3"/>
<dbReference type="Pfam" id="PF00329">
    <property type="entry name" value="Complex1_30kDa"/>
    <property type="match status" value="1"/>
</dbReference>
<accession>A0A0U5ANL7</accession>
<comment type="subcellular location">
    <subcellularLocation>
        <location evidence="3">Cell membrane</location>
        <topology evidence="3">Peripheral membrane protein</topology>
        <orientation evidence="3">Cytoplasmic side</orientation>
    </subcellularLocation>
</comment>
<protein>
    <recommendedName>
        <fullName evidence="3">NADH-quinone oxidoreductase subunit C</fullName>
        <ecNumber evidence="3">7.1.1.-</ecNumber>
    </recommendedName>
    <alternativeName>
        <fullName evidence="3">NADH dehydrogenase I subunit C</fullName>
    </alternativeName>
    <alternativeName>
        <fullName evidence="3">NDH-1 subunit C</fullName>
    </alternativeName>
</protein>
<dbReference type="RefSeq" id="WP_082706347.1">
    <property type="nucleotide sequence ID" value="NZ_AP014945.1"/>
</dbReference>
<dbReference type="Gene3D" id="3.30.460.80">
    <property type="entry name" value="NADH:ubiquinone oxidoreductase, 30kDa subunit"/>
    <property type="match status" value="1"/>
</dbReference>
<gene>
    <name evidence="3" type="primary">nuoC</name>
    <name evidence="7" type="ORF">THC_1300</name>
</gene>
<proteinExistence type="inferred from homology"/>
<reference evidence="8" key="2">
    <citation type="journal article" date="2016" name="Int. J. Syst. Evol. Microbiol.">
        <title>Caldimicrobium thiodismutans sp. nov., a sulfur-disproportionating bacterium isolated from a hot spring.</title>
        <authorList>
            <person name="Kojima H."/>
            <person name="Umezawa K."/>
            <person name="Fukui M."/>
        </authorList>
    </citation>
    <scope>NUCLEOTIDE SEQUENCE [LARGE SCALE GENOMIC DNA]</scope>
    <source>
        <strain evidence="8">TF1</strain>
    </source>
</reference>
<dbReference type="GO" id="GO:0008137">
    <property type="term" value="F:NADH dehydrogenase (ubiquinone) activity"/>
    <property type="evidence" value="ECO:0007669"/>
    <property type="project" value="InterPro"/>
</dbReference>
<dbReference type="NCBIfam" id="TIGR01961">
    <property type="entry name" value="NuoC_fam"/>
    <property type="match status" value="1"/>
</dbReference>
<dbReference type="InterPro" id="IPR020396">
    <property type="entry name" value="NADH_UbQ_OxRdtase_CS"/>
</dbReference>
<evidence type="ECO:0000256" key="3">
    <source>
        <dbReference type="HAMAP-Rule" id="MF_01357"/>
    </source>
</evidence>
<comment type="similarity">
    <text evidence="1 3 4">Belongs to the complex I 30 kDa subunit family.</text>
</comment>
<evidence type="ECO:0000256" key="1">
    <source>
        <dbReference type="ARBA" id="ARBA00007569"/>
    </source>
</evidence>
<keyword evidence="3" id="KW-1003">Cell membrane</keyword>
<dbReference type="KEGG" id="cthi:THC_1300"/>
<dbReference type="EMBL" id="AP014945">
    <property type="protein sequence ID" value="BAU23668.1"/>
    <property type="molecule type" value="Genomic_DNA"/>
</dbReference>
<feature type="domain" description="NADH:ubiquinone oxidoreductase 30kDa subunit" evidence="6">
    <location>
        <begin position="28"/>
        <end position="148"/>
    </location>
</feature>
<evidence type="ECO:0000256" key="4">
    <source>
        <dbReference type="RuleBase" id="RU003456"/>
    </source>
</evidence>
<dbReference type="InterPro" id="IPR010218">
    <property type="entry name" value="NADH_DH_suC"/>
</dbReference>
<dbReference type="GO" id="GO:0050136">
    <property type="term" value="F:NADH dehydrogenase (quinone) (non-electrogenic) activity"/>
    <property type="evidence" value="ECO:0007669"/>
    <property type="project" value="UniProtKB-UniRule"/>
</dbReference>
<dbReference type="OrthoDB" id="9803286at2"/>
<evidence type="ECO:0000259" key="6">
    <source>
        <dbReference type="Pfam" id="PF00329"/>
    </source>
</evidence>
<keyword evidence="8" id="KW-1185">Reference proteome</keyword>
<keyword evidence="3 5" id="KW-0874">Quinone</keyword>
<dbReference type="GO" id="GO:0048038">
    <property type="term" value="F:quinone binding"/>
    <property type="evidence" value="ECO:0007669"/>
    <property type="project" value="UniProtKB-KW"/>
</dbReference>
<evidence type="ECO:0000313" key="8">
    <source>
        <dbReference type="Proteomes" id="UP000068196"/>
    </source>
</evidence>
<evidence type="ECO:0000313" key="7">
    <source>
        <dbReference type="EMBL" id="BAU23668.1"/>
    </source>
</evidence>
<dbReference type="PANTHER" id="PTHR10884">
    <property type="entry name" value="NADH DEHYDROGENASE UBIQUINONE IRON-SULFUR PROTEIN 3"/>
    <property type="match status" value="1"/>
</dbReference>
<keyword evidence="2 3" id="KW-0813">Transport</keyword>
<organism evidence="7 8">
    <name type="scientific">Caldimicrobium thiodismutans</name>
    <dbReference type="NCBI Taxonomy" id="1653476"/>
    <lineage>
        <taxon>Bacteria</taxon>
        <taxon>Pseudomonadati</taxon>
        <taxon>Thermodesulfobacteriota</taxon>
        <taxon>Thermodesulfobacteria</taxon>
        <taxon>Thermodesulfobacteriales</taxon>
        <taxon>Thermodesulfobacteriaceae</taxon>
        <taxon>Caldimicrobium</taxon>
    </lineage>
</organism>